<dbReference type="AlphaFoldDB" id="A0A9D3XBN9"/>
<protein>
    <submittedName>
        <fullName evidence="1">Uncharacterized protein</fullName>
    </submittedName>
</protein>
<dbReference type="Proteomes" id="UP000827986">
    <property type="component" value="Unassembled WGS sequence"/>
</dbReference>
<organism evidence="1 2">
    <name type="scientific">Mauremys mutica</name>
    <name type="common">yellowpond turtle</name>
    <dbReference type="NCBI Taxonomy" id="74926"/>
    <lineage>
        <taxon>Eukaryota</taxon>
        <taxon>Metazoa</taxon>
        <taxon>Chordata</taxon>
        <taxon>Craniata</taxon>
        <taxon>Vertebrata</taxon>
        <taxon>Euteleostomi</taxon>
        <taxon>Archelosauria</taxon>
        <taxon>Testudinata</taxon>
        <taxon>Testudines</taxon>
        <taxon>Cryptodira</taxon>
        <taxon>Durocryptodira</taxon>
        <taxon>Testudinoidea</taxon>
        <taxon>Geoemydidae</taxon>
        <taxon>Geoemydinae</taxon>
        <taxon>Mauremys</taxon>
    </lineage>
</organism>
<keyword evidence="2" id="KW-1185">Reference proteome</keyword>
<evidence type="ECO:0000313" key="2">
    <source>
        <dbReference type="Proteomes" id="UP000827986"/>
    </source>
</evidence>
<gene>
    <name evidence="1" type="ORF">KIL84_010739</name>
</gene>
<name>A0A9D3XBN9_9SAUR</name>
<dbReference type="EMBL" id="JAHDVG010000474">
    <property type="protein sequence ID" value="KAH1177037.1"/>
    <property type="molecule type" value="Genomic_DNA"/>
</dbReference>
<comment type="caution">
    <text evidence="1">The sequence shown here is derived from an EMBL/GenBank/DDBJ whole genome shotgun (WGS) entry which is preliminary data.</text>
</comment>
<evidence type="ECO:0000313" key="1">
    <source>
        <dbReference type="EMBL" id="KAH1177037.1"/>
    </source>
</evidence>
<proteinExistence type="predicted"/>
<reference evidence="1" key="1">
    <citation type="submission" date="2021-09" db="EMBL/GenBank/DDBJ databases">
        <title>The genome of Mauremys mutica provides insights into the evolution of semi-aquatic lifestyle.</title>
        <authorList>
            <person name="Gong S."/>
            <person name="Gao Y."/>
        </authorList>
    </citation>
    <scope>NUCLEOTIDE SEQUENCE</scope>
    <source>
        <strain evidence="1">MM-2020</strain>
        <tissue evidence="1">Muscle</tissue>
    </source>
</reference>
<sequence>MDVLLIIEGVIQSSVNIHTVQVESGGEIRMCIWCKTHLYTPPTLGLVCTAGPPLEHPACMAASVLSPGKSCANVSTSPSGHSAIFTPSQGIMLLSSASPLLSLLPLPCNHEEITRNQAREHWKQKTCPVYMVRNLQDS</sequence>
<accession>A0A9D3XBN9</accession>